<comment type="caution">
    <text evidence="2">The sequence shown here is derived from an EMBL/GenBank/DDBJ whole genome shotgun (WGS) entry which is preliminary data.</text>
</comment>
<gene>
    <name evidence="3" type="ORF">EB796_011973</name>
    <name evidence="2" type="ORF">EB796_013516</name>
</gene>
<feature type="region of interest" description="Disordered" evidence="1">
    <location>
        <begin position="1"/>
        <end position="31"/>
    </location>
</feature>
<evidence type="ECO:0000313" key="2">
    <source>
        <dbReference type="EMBL" id="KAF6028176.1"/>
    </source>
</evidence>
<reference evidence="2 4" key="2">
    <citation type="submission" date="2020-06" db="EMBL/GenBank/DDBJ databases">
        <title>Draft genome of Bugula neritina, a colonial animal packing powerful symbionts and potential medicines.</title>
        <authorList>
            <person name="Rayko M."/>
        </authorList>
    </citation>
    <scope>NUCLEOTIDE SEQUENCE [LARGE SCALE GENOMIC DNA]</scope>
    <source>
        <strain evidence="2">Kwan_BN1</strain>
    </source>
</reference>
<feature type="compositionally biased region" description="Basic and acidic residues" evidence="1">
    <location>
        <begin position="18"/>
        <end position="31"/>
    </location>
</feature>
<reference evidence="2 4" key="1">
    <citation type="submission" date="2019-09" db="EMBL/GenBank/DDBJ databases">
        <authorList>
            <person name="Raiko M."/>
            <person name="Komissarov A."/>
            <person name="Rhodes A."/>
            <person name="Kliver S."/>
            <person name="Lim-Fong G."/>
            <person name="Kwan J."/>
            <person name="O'Brien S.J."/>
            <person name="Lopez J.V."/>
        </authorList>
    </citation>
    <scope>NUCLEOTIDE SEQUENCE [LARGE SCALE GENOMIC DNA]</scope>
    <source>
        <strain evidence="2">Kwan_BN1</strain>
    </source>
</reference>
<evidence type="ECO:0000256" key="1">
    <source>
        <dbReference type="SAM" id="MobiDB-lite"/>
    </source>
</evidence>
<organism evidence="2 4">
    <name type="scientific">Bugula neritina</name>
    <name type="common">Brown bryozoan</name>
    <name type="synonym">Sertularia neritina</name>
    <dbReference type="NCBI Taxonomy" id="10212"/>
    <lineage>
        <taxon>Eukaryota</taxon>
        <taxon>Metazoa</taxon>
        <taxon>Spiralia</taxon>
        <taxon>Lophotrochozoa</taxon>
        <taxon>Bryozoa</taxon>
        <taxon>Gymnolaemata</taxon>
        <taxon>Cheilostomatida</taxon>
        <taxon>Flustrina</taxon>
        <taxon>Buguloidea</taxon>
        <taxon>Bugulidae</taxon>
        <taxon>Bugula</taxon>
    </lineage>
</organism>
<feature type="compositionally biased region" description="Basic and acidic residues" evidence="1">
    <location>
        <begin position="1"/>
        <end position="10"/>
    </location>
</feature>
<accession>A0A7J7JRX3</accession>
<keyword evidence="4" id="KW-1185">Reference proteome</keyword>
<evidence type="ECO:0000313" key="3">
    <source>
        <dbReference type="EMBL" id="KAF6029715.1"/>
    </source>
</evidence>
<dbReference type="EMBL" id="VXIV02001981">
    <property type="protein sequence ID" value="KAF6028176.1"/>
    <property type="molecule type" value="Genomic_DNA"/>
</dbReference>
<dbReference type="AlphaFoldDB" id="A0A7J7JRX3"/>
<dbReference type="Proteomes" id="UP000593567">
    <property type="component" value="Unassembled WGS sequence"/>
</dbReference>
<dbReference type="EMBL" id="VXIV02001795">
    <property type="protein sequence ID" value="KAF6029715.1"/>
    <property type="molecule type" value="Genomic_DNA"/>
</dbReference>
<name>A0A7J7JRX3_BUGNE</name>
<evidence type="ECO:0000313" key="4">
    <source>
        <dbReference type="Proteomes" id="UP000593567"/>
    </source>
</evidence>
<protein>
    <submittedName>
        <fullName evidence="2">Uncharacterized protein</fullName>
    </submittedName>
</protein>
<sequence>MEFFQEEHDTTPLLPKENVVESKEDKSKRANSEDPYITILFRNLSEIIETSEQLLARFRQIKEGIDFEHQLIGE</sequence>
<proteinExistence type="predicted"/>
<dbReference type="OrthoDB" id="6244550at2759"/>